<name>A0A2U1SLT1_METSR</name>
<reference evidence="8 9" key="1">
    <citation type="journal article" date="2018" name="Appl. Microbiol. Biotechnol.">
        <title>Co-cultivation of the strictly anaerobic methanogen Methanosarcina barkeri with aerobic methanotrophs in an oxygen-limited membrane bioreactor.</title>
        <authorList>
            <person name="In 't Zandt M.H."/>
            <person name="van den Bosch T.J.M."/>
            <person name="Rijkers R."/>
            <person name="van Kessel M.A.H.J."/>
            <person name="Jetten M.S.M."/>
            <person name="Welte C.U."/>
        </authorList>
    </citation>
    <scope>NUCLEOTIDE SEQUENCE [LARGE SCALE GENOMIC DNA]</scope>
    <source>
        <strain evidence="8 9">DSM 17706</strain>
    </source>
</reference>
<dbReference type="AlphaFoldDB" id="A0A2U1SLT1"/>
<dbReference type="GO" id="GO:0070181">
    <property type="term" value="F:small ribosomal subunit rRNA binding"/>
    <property type="evidence" value="ECO:0007669"/>
    <property type="project" value="TreeGrafter"/>
</dbReference>
<evidence type="ECO:0000256" key="3">
    <source>
        <dbReference type="ARBA" id="ARBA00023274"/>
    </source>
</evidence>
<dbReference type="PANTHER" id="PTHR21011:SF1">
    <property type="entry name" value="SMALL RIBOSOMAL SUBUNIT PROTEIN BS6M"/>
    <property type="match status" value="1"/>
</dbReference>
<keyword evidence="9" id="KW-1185">Reference proteome</keyword>
<evidence type="ECO:0000313" key="9">
    <source>
        <dbReference type="Proteomes" id="UP000245137"/>
    </source>
</evidence>
<dbReference type="Pfam" id="PF01250">
    <property type="entry name" value="Ribosomal_S6"/>
    <property type="match status" value="1"/>
</dbReference>
<dbReference type="InterPro" id="IPR035980">
    <property type="entry name" value="Ribosomal_bS6_sf"/>
</dbReference>
<dbReference type="RefSeq" id="WP_108918546.1">
    <property type="nucleotide sequence ID" value="NZ_BGJY01000001.1"/>
</dbReference>
<evidence type="ECO:0000256" key="1">
    <source>
        <dbReference type="ARBA" id="ARBA00009512"/>
    </source>
</evidence>
<dbReference type="InterPro" id="IPR020814">
    <property type="entry name" value="Ribosomal_S6_plastid/chlpt"/>
</dbReference>
<dbReference type="InterPro" id="IPR014717">
    <property type="entry name" value="Transl_elong_EF1B/ribsomal_bS6"/>
</dbReference>
<dbReference type="NCBIfam" id="TIGR00166">
    <property type="entry name" value="S6"/>
    <property type="match status" value="1"/>
</dbReference>
<dbReference type="GO" id="GO:0003735">
    <property type="term" value="F:structural constituent of ribosome"/>
    <property type="evidence" value="ECO:0007669"/>
    <property type="project" value="InterPro"/>
</dbReference>
<evidence type="ECO:0000256" key="2">
    <source>
        <dbReference type="ARBA" id="ARBA00022980"/>
    </source>
</evidence>
<keyword evidence="6" id="KW-0699">rRNA-binding</keyword>
<gene>
    <name evidence="6" type="primary">rpsF</name>
    <name evidence="8" type="ORF">C5689_17610</name>
</gene>
<evidence type="ECO:0000256" key="4">
    <source>
        <dbReference type="ARBA" id="ARBA00035104"/>
    </source>
</evidence>
<evidence type="ECO:0000256" key="7">
    <source>
        <dbReference type="SAM" id="MobiDB-lite"/>
    </source>
</evidence>
<dbReference type="Gene3D" id="3.30.70.60">
    <property type="match status" value="1"/>
</dbReference>
<keyword evidence="6" id="KW-0694">RNA-binding</keyword>
<dbReference type="EMBL" id="PUIV01000045">
    <property type="protein sequence ID" value="PWB92546.1"/>
    <property type="molecule type" value="Genomic_DNA"/>
</dbReference>
<keyword evidence="3 6" id="KW-0687">Ribonucleoprotein</keyword>
<feature type="compositionally biased region" description="Basic and acidic residues" evidence="7">
    <location>
        <begin position="105"/>
        <end position="148"/>
    </location>
</feature>
<comment type="function">
    <text evidence="4 6">Binds together with bS18 to 16S ribosomal RNA.</text>
</comment>
<dbReference type="HAMAP" id="MF_00360">
    <property type="entry name" value="Ribosomal_bS6"/>
    <property type="match status" value="1"/>
</dbReference>
<protein>
    <recommendedName>
        <fullName evidence="5 6">Small ribosomal subunit protein bS6</fullName>
    </recommendedName>
</protein>
<dbReference type="InterPro" id="IPR000529">
    <property type="entry name" value="Ribosomal_bS6"/>
</dbReference>
<sequence>MALYEHIYLARQDVSPQQVEALTTQFKGIIASLGGKVTKTEYWGVKSLAYRIKKNRKAHFTLLNIDAPPAALAEVERQQGLSEDVLRFLTLRVEALEEGPSAQLRKRDDDDRGDRRGPGGPRPDRGDRGDRGDRRPRRDEPRAEGETF</sequence>
<accession>A0A2U1SLT1</accession>
<dbReference type="Proteomes" id="UP000245137">
    <property type="component" value="Unassembled WGS sequence"/>
</dbReference>
<evidence type="ECO:0000256" key="6">
    <source>
        <dbReference type="HAMAP-Rule" id="MF_00360"/>
    </source>
</evidence>
<dbReference type="GO" id="GO:0022627">
    <property type="term" value="C:cytosolic small ribosomal subunit"/>
    <property type="evidence" value="ECO:0007669"/>
    <property type="project" value="TreeGrafter"/>
</dbReference>
<comment type="similarity">
    <text evidence="1 6">Belongs to the bacterial ribosomal protein bS6 family.</text>
</comment>
<dbReference type="GO" id="GO:0006412">
    <property type="term" value="P:translation"/>
    <property type="evidence" value="ECO:0007669"/>
    <property type="project" value="UniProtKB-UniRule"/>
</dbReference>
<feature type="region of interest" description="Disordered" evidence="7">
    <location>
        <begin position="99"/>
        <end position="148"/>
    </location>
</feature>
<dbReference type="SUPFAM" id="SSF54995">
    <property type="entry name" value="Ribosomal protein S6"/>
    <property type="match status" value="1"/>
</dbReference>
<keyword evidence="2 6" id="KW-0689">Ribosomal protein</keyword>
<dbReference type="PANTHER" id="PTHR21011">
    <property type="entry name" value="MITOCHONDRIAL 28S RIBOSOMAL PROTEIN S6"/>
    <property type="match status" value="1"/>
</dbReference>
<dbReference type="CDD" id="cd00473">
    <property type="entry name" value="bS6"/>
    <property type="match status" value="1"/>
</dbReference>
<proteinExistence type="inferred from homology"/>
<evidence type="ECO:0000256" key="5">
    <source>
        <dbReference type="ARBA" id="ARBA00035294"/>
    </source>
</evidence>
<comment type="caution">
    <text evidence="8">The sequence shown here is derived from an EMBL/GenBank/DDBJ whole genome shotgun (WGS) entry which is preliminary data.</text>
</comment>
<evidence type="ECO:0000313" key="8">
    <source>
        <dbReference type="EMBL" id="PWB92546.1"/>
    </source>
</evidence>
<organism evidence="8 9">
    <name type="scientific">Methylosinus sporium</name>
    <dbReference type="NCBI Taxonomy" id="428"/>
    <lineage>
        <taxon>Bacteria</taxon>
        <taxon>Pseudomonadati</taxon>
        <taxon>Pseudomonadota</taxon>
        <taxon>Alphaproteobacteria</taxon>
        <taxon>Hyphomicrobiales</taxon>
        <taxon>Methylocystaceae</taxon>
        <taxon>Methylosinus</taxon>
    </lineage>
</organism>
<dbReference type="OrthoDB" id="9812702at2"/>